<keyword evidence="2" id="KW-1185">Reference proteome</keyword>
<feature type="non-terminal residue" evidence="1">
    <location>
        <position position="132"/>
    </location>
</feature>
<evidence type="ECO:0000313" key="2">
    <source>
        <dbReference type="Proteomes" id="UP001150925"/>
    </source>
</evidence>
<proteinExistence type="predicted"/>
<dbReference type="Proteomes" id="UP001150925">
    <property type="component" value="Unassembled WGS sequence"/>
</dbReference>
<reference evidence="1" key="1">
    <citation type="submission" date="2022-07" db="EMBL/GenBank/DDBJ databases">
        <title>Phylogenomic reconstructions and comparative analyses of Kickxellomycotina fungi.</title>
        <authorList>
            <person name="Reynolds N.K."/>
            <person name="Stajich J.E."/>
            <person name="Barry K."/>
            <person name="Grigoriev I.V."/>
            <person name="Crous P."/>
            <person name="Smith M.E."/>
        </authorList>
    </citation>
    <scope>NUCLEOTIDE SEQUENCE</scope>
    <source>
        <strain evidence="1">RSA 1196</strain>
    </source>
</reference>
<evidence type="ECO:0000313" key="1">
    <source>
        <dbReference type="EMBL" id="KAJ1949351.1"/>
    </source>
</evidence>
<gene>
    <name evidence="1" type="ORF">IWQ62_006747</name>
</gene>
<dbReference type="OrthoDB" id="10356658at2759"/>
<sequence>MASTSPYFFDRYYSESVPAPQPEAPKPAEVTPPPPFPHTFIPFKLEEPAPPVKYVPPTITVDQTDKHITYTLKWEKEHCPHHFGCGLKDGKFVVCAETKGGIFEHALDTPKCVDLEKSNIDVKEGVVTVRFP</sequence>
<name>A0A9W8AMF6_9FUNG</name>
<protein>
    <submittedName>
        <fullName evidence="1">Uncharacterized protein</fullName>
    </submittedName>
</protein>
<dbReference type="AlphaFoldDB" id="A0A9W8AMF6"/>
<comment type="caution">
    <text evidence="1">The sequence shown here is derived from an EMBL/GenBank/DDBJ whole genome shotgun (WGS) entry which is preliminary data.</text>
</comment>
<accession>A0A9W8AMF6</accession>
<dbReference type="EMBL" id="JANBPY010004043">
    <property type="protein sequence ID" value="KAJ1949351.1"/>
    <property type="molecule type" value="Genomic_DNA"/>
</dbReference>
<organism evidence="1 2">
    <name type="scientific">Dispira parvispora</name>
    <dbReference type="NCBI Taxonomy" id="1520584"/>
    <lineage>
        <taxon>Eukaryota</taxon>
        <taxon>Fungi</taxon>
        <taxon>Fungi incertae sedis</taxon>
        <taxon>Zoopagomycota</taxon>
        <taxon>Kickxellomycotina</taxon>
        <taxon>Dimargaritomycetes</taxon>
        <taxon>Dimargaritales</taxon>
        <taxon>Dimargaritaceae</taxon>
        <taxon>Dispira</taxon>
    </lineage>
</organism>